<evidence type="ECO:0000256" key="1">
    <source>
        <dbReference type="SAM" id="MobiDB-lite"/>
    </source>
</evidence>
<name>A0ABQ7L062_BRACM</name>
<comment type="caution">
    <text evidence="2">The sequence shown here is derived from an EMBL/GenBank/DDBJ whole genome shotgun (WGS) entry which is preliminary data.</text>
</comment>
<dbReference type="Proteomes" id="UP000823674">
    <property type="component" value="Chromosome A07"/>
</dbReference>
<dbReference type="EMBL" id="JADBGQ010000009">
    <property type="protein sequence ID" value="KAG5378703.1"/>
    <property type="molecule type" value="Genomic_DNA"/>
</dbReference>
<sequence>MIRKSAKMKQFVTPTRRRSDDIEAKEREAIGHRRTGKVDQRYQENSREKPPPPSKRNTTRRQKPNSPVRREREPPETKTGYTRRIDRSIQETKSPKGIGDGDLGLNSSSFS</sequence>
<feature type="region of interest" description="Disordered" evidence="1">
    <location>
        <begin position="1"/>
        <end position="111"/>
    </location>
</feature>
<feature type="compositionally biased region" description="Basic and acidic residues" evidence="1">
    <location>
        <begin position="17"/>
        <end position="50"/>
    </location>
</feature>
<evidence type="ECO:0000313" key="2">
    <source>
        <dbReference type="EMBL" id="KAG5378703.1"/>
    </source>
</evidence>
<organism evidence="2 3">
    <name type="scientific">Brassica rapa subsp. trilocularis</name>
    <dbReference type="NCBI Taxonomy" id="1813537"/>
    <lineage>
        <taxon>Eukaryota</taxon>
        <taxon>Viridiplantae</taxon>
        <taxon>Streptophyta</taxon>
        <taxon>Embryophyta</taxon>
        <taxon>Tracheophyta</taxon>
        <taxon>Spermatophyta</taxon>
        <taxon>Magnoliopsida</taxon>
        <taxon>eudicotyledons</taxon>
        <taxon>Gunneridae</taxon>
        <taxon>Pentapetalae</taxon>
        <taxon>rosids</taxon>
        <taxon>malvids</taxon>
        <taxon>Brassicales</taxon>
        <taxon>Brassicaceae</taxon>
        <taxon>Brassiceae</taxon>
        <taxon>Brassica</taxon>
    </lineage>
</organism>
<feature type="compositionally biased region" description="Basic and acidic residues" evidence="1">
    <location>
        <begin position="83"/>
        <end position="94"/>
    </location>
</feature>
<gene>
    <name evidence="2" type="primary">A07p014300.1_BraROA</name>
    <name evidence="2" type="ORF">IGI04_026545</name>
</gene>
<protein>
    <submittedName>
        <fullName evidence="2">Uncharacterized protein</fullName>
    </submittedName>
</protein>
<evidence type="ECO:0000313" key="3">
    <source>
        <dbReference type="Proteomes" id="UP000823674"/>
    </source>
</evidence>
<accession>A0ABQ7L062</accession>
<keyword evidence="3" id="KW-1185">Reference proteome</keyword>
<reference evidence="2 3" key="1">
    <citation type="submission" date="2021-03" db="EMBL/GenBank/DDBJ databases">
        <authorList>
            <person name="King G.J."/>
            <person name="Bancroft I."/>
            <person name="Baten A."/>
            <person name="Bloomfield J."/>
            <person name="Borpatragohain P."/>
            <person name="He Z."/>
            <person name="Irish N."/>
            <person name="Irwin J."/>
            <person name="Liu K."/>
            <person name="Mauleon R.P."/>
            <person name="Moore J."/>
            <person name="Morris R."/>
            <person name="Ostergaard L."/>
            <person name="Wang B."/>
            <person name="Wells R."/>
        </authorList>
    </citation>
    <scope>NUCLEOTIDE SEQUENCE [LARGE SCALE GENOMIC DNA]</scope>
    <source>
        <strain evidence="2">R-o-18</strain>
        <tissue evidence="2">Leaf</tissue>
    </source>
</reference>
<proteinExistence type="predicted"/>